<sequence length="169" mass="19279">MSPYASQMATILSKAEDMGRNGVDIVEIHTKYLARYHDITDQPARDWLSELSTWTSLFPGESFQGVCPHEQLDPETARIALQSLQVILDDRDRTIEDYIKQVDIWQEEENELKKLGEASKKVIDTSARSDTMIPLLDQLLGEVQSMKLGDDFMDKDRLNGFEDTLGEIK</sequence>
<organism evidence="1 2">
    <name type="scientific">Mollisia scopiformis</name>
    <name type="common">Conifer needle endophyte fungus</name>
    <name type="synonym">Phialocephala scopiformis</name>
    <dbReference type="NCBI Taxonomy" id="149040"/>
    <lineage>
        <taxon>Eukaryota</taxon>
        <taxon>Fungi</taxon>
        <taxon>Dikarya</taxon>
        <taxon>Ascomycota</taxon>
        <taxon>Pezizomycotina</taxon>
        <taxon>Leotiomycetes</taxon>
        <taxon>Helotiales</taxon>
        <taxon>Mollisiaceae</taxon>
        <taxon>Mollisia</taxon>
    </lineage>
</organism>
<keyword evidence="2" id="KW-1185">Reference proteome</keyword>
<name>A0A194XMR6_MOLSC</name>
<protein>
    <submittedName>
        <fullName evidence="1">Uncharacterized protein</fullName>
    </submittedName>
</protein>
<evidence type="ECO:0000313" key="1">
    <source>
        <dbReference type="EMBL" id="KUJ21384.1"/>
    </source>
</evidence>
<dbReference type="AlphaFoldDB" id="A0A194XMR6"/>
<dbReference type="GeneID" id="28822595"/>
<evidence type="ECO:0000313" key="2">
    <source>
        <dbReference type="Proteomes" id="UP000070700"/>
    </source>
</evidence>
<reference evidence="1 2" key="1">
    <citation type="submission" date="2015-10" db="EMBL/GenBank/DDBJ databases">
        <title>Full genome of DAOMC 229536 Phialocephala scopiformis, a fungal endophyte of spruce producing the potent anti-insectan compound rugulosin.</title>
        <authorList>
            <consortium name="DOE Joint Genome Institute"/>
            <person name="Walker A.K."/>
            <person name="Frasz S.L."/>
            <person name="Seifert K.A."/>
            <person name="Miller J.D."/>
            <person name="Mondo S.J."/>
            <person name="Labutti K."/>
            <person name="Lipzen A."/>
            <person name="Dockter R."/>
            <person name="Kennedy M."/>
            <person name="Grigoriev I.V."/>
            <person name="Spatafora J.W."/>
        </authorList>
    </citation>
    <scope>NUCLEOTIDE SEQUENCE [LARGE SCALE GENOMIC DNA]</scope>
    <source>
        <strain evidence="1 2">CBS 120377</strain>
    </source>
</reference>
<accession>A0A194XMR6</accession>
<proteinExistence type="predicted"/>
<dbReference type="RefSeq" id="XP_018075739.1">
    <property type="nucleotide sequence ID" value="XM_018212869.1"/>
</dbReference>
<dbReference type="KEGG" id="psco:LY89DRAFT_665819"/>
<dbReference type="Proteomes" id="UP000070700">
    <property type="component" value="Unassembled WGS sequence"/>
</dbReference>
<dbReference type="InParanoid" id="A0A194XMR6"/>
<dbReference type="EMBL" id="KQ947408">
    <property type="protein sequence ID" value="KUJ21384.1"/>
    <property type="molecule type" value="Genomic_DNA"/>
</dbReference>
<gene>
    <name evidence="1" type="ORF">LY89DRAFT_665819</name>
</gene>